<dbReference type="Gene3D" id="2.60.40.1230">
    <property type="match status" value="1"/>
</dbReference>
<reference evidence="13" key="1">
    <citation type="submission" date="2025-05" db="UniProtKB">
        <authorList>
            <consortium name="EnsemblMetazoa"/>
        </authorList>
    </citation>
    <scope>IDENTIFICATION</scope>
</reference>
<keyword evidence="6" id="KW-0832">Ubl conjugation</keyword>
<evidence type="ECO:0000256" key="4">
    <source>
        <dbReference type="ARBA" id="ARBA00022448"/>
    </source>
</evidence>
<dbReference type="Pfam" id="PF18308">
    <property type="entry name" value="GGA_N-GAT"/>
    <property type="match status" value="1"/>
</dbReference>
<dbReference type="InterPro" id="IPR013041">
    <property type="entry name" value="Clathrin_app_Ig-like_sf"/>
</dbReference>
<dbReference type="EnsemblMetazoa" id="XM_050642538.1">
    <property type="protein sequence ID" value="XP_050498495.1"/>
    <property type="gene ID" value="LOC114327405"/>
</dbReference>
<dbReference type="CDD" id="cd14234">
    <property type="entry name" value="GAT_GGA_meta"/>
    <property type="match status" value="1"/>
</dbReference>
<evidence type="ECO:0000256" key="5">
    <source>
        <dbReference type="ARBA" id="ARBA00022753"/>
    </source>
</evidence>
<evidence type="ECO:0000256" key="3">
    <source>
        <dbReference type="ARBA" id="ARBA00008099"/>
    </source>
</evidence>
<dbReference type="RefSeq" id="XP_050498495.1">
    <property type="nucleotide sequence ID" value="XM_050642538.1"/>
</dbReference>
<dbReference type="InterPro" id="IPR027422">
    <property type="entry name" value="GGA1-3"/>
</dbReference>
<dbReference type="InterPro" id="IPR041198">
    <property type="entry name" value="GGA_N-GAT"/>
</dbReference>
<dbReference type="PANTHER" id="PTHR45905">
    <property type="entry name" value="GOLGI-LOCALIZED, GAMMA-ADAPTIN EAR CONTAINING, ARF BINDING PROTEIN"/>
    <property type="match status" value="1"/>
</dbReference>
<evidence type="ECO:0000259" key="12">
    <source>
        <dbReference type="PROSITE" id="PS50909"/>
    </source>
</evidence>
<dbReference type="Gene3D" id="1.20.58.160">
    <property type="match status" value="1"/>
</dbReference>
<dbReference type="Pfam" id="PF02883">
    <property type="entry name" value="Alpha_adaptinC2"/>
    <property type="match status" value="1"/>
</dbReference>
<accession>A0ABM5JKN0</accession>
<comment type="similarity">
    <text evidence="3">Belongs to the GGA protein family.</text>
</comment>
<dbReference type="InterPro" id="IPR008942">
    <property type="entry name" value="ENTH_VHS"/>
</dbReference>
<dbReference type="SUPFAM" id="SSF89009">
    <property type="entry name" value="GAT-like domain"/>
    <property type="match status" value="1"/>
</dbReference>
<dbReference type="Pfam" id="PF03127">
    <property type="entry name" value="GAT"/>
    <property type="match status" value="1"/>
</dbReference>
<dbReference type="Gene3D" id="1.20.5.170">
    <property type="match status" value="1"/>
</dbReference>
<dbReference type="InterPro" id="IPR002014">
    <property type="entry name" value="VHS_dom"/>
</dbReference>
<dbReference type="PANTHER" id="PTHR45905:SF1">
    <property type="entry name" value="GOLGI-LOCALIZED, GAMMA-ADAPTIN EAR CONTAINING, ARF BINDING PROTEIN"/>
    <property type="match status" value="1"/>
</dbReference>
<evidence type="ECO:0008006" key="15">
    <source>
        <dbReference type="Google" id="ProtNLM"/>
    </source>
</evidence>
<dbReference type="SMART" id="SM00288">
    <property type="entry name" value="VHS"/>
    <property type="match status" value="1"/>
</dbReference>
<evidence type="ECO:0000256" key="9">
    <source>
        <dbReference type="ARBA" id="ARBA00023136"/>
    </source>
</evidence>
<dbReference type="PROSITE" id="PS50180">
    <property type="entry name" value="GAE"/>
    <property type="match status" value="1"/>
</dbReference>
<protein>
    <recommendedName>
        <fullName evidence="15">ADP-ribosylation factor-binding protein GGA1</fullName>
    </recommendedName>
</protein>
<sequence length="666" mass="74463">MDLVTQTSLEALLLKATNSKNLNFDTAAVDAFCTLINKDKDGPHVGVKVIAARLPTGEEKEMLQTLNVLDHCMSKCGVNFQNEVGKFRFLNELIKLVSPKYLGSQTPLSVKQKILQLLYVWTLDYPKETKIIEAFDMLRKQGVVRDIPNPNVPSLDASSVSKRKVANSVFQDEEKSKILQKLLQSKDPEDIQAANWLIKSMVKEDDKRAELKSRRVSELESVQNNVRLLNEMLDSYKPGYSSTGELDLIKELYQNCERLRPSVNKLILETHHEEGMLDDILKTNDELSSTFDKYNILIVQQKHLPEKPDSAECLLQFDSTSSKGLLIDGKIKTAQNCDSDKSIDVLCDIFTASALSDSGDVLQPVTLGKCDTTVLGENSKEKSKPTGFDDLDVLGDHLLRENLQSLRQVGFSRTNTEKVPMNLLNKISEIKQSQQTTSNPPTNNMESLNLDLNYLLNTKNDTNLNSNEMNKCNDTSDDYLVDIADETMLEVDKNPDSDAIHTLSAISKLEKGSIEQNTVSEKFVKPEVKLNDIFVDLKSIKPSGLPPMVILDEKNGITVTLHMARDEPRDGVNVFVITTVSKNEAPLSNYLFQAVVPKGCKLKLQPPSSTDLPAYNPFLPPSAITQILLIANPESLMISLKFIVSYVMDDETTTEMGEVERLPRLH</sequence>
<dbReference type="PROSITE" id="PS50179">
    <property type="entry name" value="VHS"/>
    <property type="match status" value="1"/>
</dbReference>
<name>A0ABM5JKN0_DIAVI</name>
<evidence type="ECO:0000313" key="13">
    <source>
        <dbReference type="EnsemblMetazoa" id="XP_050498495.1"/>
    </source>
</evidence>
<keyword evidence="7" id="KW-0653">Protein transport</keyword>
<proteinExistence type="inferred from homology"/>
<evidence type="ECO:0000256" key="2">
    <source>
        <dbReference type="ARBA" id="ARBA00004220"/>
    </source>
</evidence>
<dbReference type="Pfam" id="PF00790">
    <property type="entry name" value="VHS"/>
    <property type="match status" value="1"/>
</dbReference>
<keyword evidence="14" id="KW-1185">Reference proteome</keyword>
<evidence type="ECO:0000259" key="11">
    <source>
        <dbReference type="PROSITE" id="PS50180"/>
    </source>
</evidence>
<evidence type="ECO:0000256" key="8">
    <source>
        <dbReference type="ARBA" id="ARBA00023034"/>
    </source>
</evidence>
<evidence type="ECO:0000256" key="1">
    <source>
        <dbReference type="ARBA" id="ARBA00004150"/>
    </source>
</evidence>
<dbReference type="InterPro" id="IPR004152">
    <property type="entry name" value="GAT_dom"/>
</dbReference>
<feature type="domain" description="VHS" evidence="10">
    <location>
        <begin position="16"/>
        <end position="146"/>
    </location>
</feature>
<dbReference type="GeneID" id="114327405"/>
<dbReference type="Gene3D" id="1.25.40.90">
    <property type="match status" value="1"/>
</dbReference>
<dbReference type="PROSITE" id="PS50909">
    <property type="entry name" value="GAT"/>
    <property type="match status" value="1"/>
</dbReference>
<evidence type="ECO:0000259" key="10">
    <source>
        <dbReference type="PROSITE" id="PS50179"/>
    </source>
</evidence>
<dbReference type="Proteomes" id="UP001652700">
    <property type="component" value="Unplaced"/>
</dbReference>
<evidence type="ECO:0000313" key="14">
    <source>
        <dbReference type="Proteomes" id="UP001652700"/>
    </source>
</evidence>
<evidence type="ECO:0000256" key="6">
    <source>
        <dbReference type="ARBA" id="ARBA00022843"/>
    </source>
</evidence>
<dbReference type="InterPro" id="IPR008153">
    <property type="entry name" value="GAE_dom"/>
</dbReference>
<evidence type="ECO:0000256" key="7">
    <source>
        <dbReference type="ARBA" id="ARBA00022927"/>
    </source>
</evidence>
<keyword evidence="8" id="KW-0333">Golgi apparatus</keyword>
<comment type="subcellular location">
    <subcellularLocation>
        <location evidence="2">Early endosome membrane</location>
        <topology evidence="2">Peripheral membrane protein</topology>
    </subcellularLocation>
    <subcellularLocation>
        <location evidence="1">Golgi apparatus</location>
        <location evidence="1">trans-Golgi network membrane</location>
        <topology evidence="1">Peripheral membrane protein</topology>
    </subcellularLocation>
</comment>
<dbReference type="InterPro" id="IPR008152">
    <property type="entry name" value="Clathrin_a/b/g-adaptin_app_Ig"/>
</dbReference>
<feature type="domain" description="GAT" evidence="12">
    <location>
        <begin position="172"/>
        <end position="299"/>
    </location>
</feature>
<dbReference type="SUPFAM" id="SSF49348">
    <property type="entry name" value="Clathrin adaptor appendage domain"/>
    <property type="match status" value="1"/>
</dbReference>
<keyword evidence="9" id="KW-0472">Membrane</keyword>
<dbReference type="SMART" id="SM00809">
    <property type="entry name" value="Alpha_adaptinC2"/>
    <property type="match status" value="1"/>
</dbReference>
<dbReference type="SUPFAM" id="SSF48464">
    <property type="entry name" value="ENTH/VHS domain"/>
    <property type="match status" value="1"/>
</dbReference>
<dbReference type="CDD" id="cd03567">
    <property type="entry name" value="VHS_GGA_metazoan"/>
    <property type="match status" value="1"/>
</dbReference>
<keyword evidence="4" id="KW-0813">Transport</keyword>
<dbReference type="InterPro" id="IPR038425">
    <property type="entry name" value="GAT_sf"/>
</dbReference>
<feature type="domain" description="GAE" evidence="11">
    <location>
        <begin position="544"/>
        <end position="663"/>
    </location>
</feature>
<keyword evidence="5" id="KW-0967">Endosome</keyword>
<organism evidence="13 14">
    <name type="scientific">Diabrotica virgifera virgifera</name>
    <name type="common">western corn rootworm</name>
    <dbReference type="NCBI Taxonomy" id="50390"/>
    <lineage>
        <taxon>Eukaryota</taxon>
        <taxon>Metazoa</taxon>
        <taxon>Ecdysozoa</taxon>
        <taxon>Arthropoda</taxon>
        <taxon>Hexapoda</taxon>
        <taxon>Insecta</taxon>
        <taxon>Pterygota</taxon>
        <taxon>Neoptera</taxon>
        <taxon>Endopterygota</taxon>
        <taxon>Coleoptera</taxon>
        <taxon>Polyphaga</taxon>
        <taxon>Cucujiformia</taxon>
        <taxon>Chrysomeloidea</taxon>
        <taxon>Chrysomelidae</taxon>
        <taxon>Galerucinae</taxon>
        <taxon>Diabroticina</taxon>
        <taxon>Diabroticites</taxon>
        <taxon>Diabrotica</taxon>
    </lineage>
</organism>